<gene>
    <name evidence="2" type="ORF">P0Y53_20655</name>
</gene>
<dbReference type="Proteomes" id="UP001220610">
    <property type="component" value="Chromosome"/>
</dbReference>
<dbReference type="Gene3D" id="3.30.70.100">
    <property type="match status" value="1"/>
</dbReference>
<evidence type="ECO:0000313" key="2">
    <source>
        <dbReference type="EMBL" id="WEK34906.1"/>
    </source>
</evidence>
<proteinExistence type="predicted"/>
<dbReference type="InterPro" id="IPR036163">
    <property type="entry name" value="HMA_dom_sf"/>
</dbReference>
<sequence length="113" mass="12536">MKKLLLLTVAILGVVALGFGQVKKGIQNAVIQTPTVQCDMCKKKIEEHLKREEGVTKVAVDYKKKVTKVTYVAERTNIENIKAAIANAGYDADDVKADEEAYKRLPKCCQKPE</sequence>
<reference evidence="2" key="1">
    <citation type="submission" date="2023-03" db="EMBL/GenBank/DDBJ databases">
        <title>Andean soil-derived lignocellulolytic bacterial consortium as a source of novel taxa and putative plastic-active enzymes.</title>
        <authorList>
            <person name="Diaz-Garcia L."/>
            <person name="Chuvochina M."/>
            <person name="Feuerriegel G."/>
            <person name="Bunk B."/>
            <person name="Sproer C."/>
            <person name="Streit W.R."/>
            <person name="Rodriguez L.M."/>
            <person name="Overmann J."/>
            <person name="Jimenez D.J."/>
        </authorList>
    </citation>
    <scope>NUCLEOTIDE SEQUENCE</scope>
    <source>
        <strain evidence="2">MAG 7</strain>
    </source>
</reference>
<dbReference type="EMBL" id="CP119311">
    <property type="protein sequence ID" value="WEK34906.1"/>
    <property type="molecule type" value="Genomic_DNA"/>
</dbReference>
<organism evidence="2 3">
    <name type="scientific">Candidatus Pseudobacter hemicellulosilyticus</name>
    <dbReference type="NCBI Taxonomy" id="3121375"/>
    <lineage>
        <taxon>Bacteria</taxon>
        <taxon>Pseudomonadati</taxon>
        <taxon>Bacteroidota</taxon>
        <taxon>Chitinophagia</taxon>
        <taxon>Chitinophagales</taxon>
        <taxon>Chitinophagaceae</taxon>
        <taxon>Pseudobacter</taxon>
    </lineage>
</organism>
<dbReference type="SUPFAM" id="SSF55008">
    <property type="entry name" value="HMA, heavy metal-associated domain"/>
    <property type="match status" value="1"/>
</dbReference>
<dbReference type="CDD" id="cd00371">
    <property type="entry name" value="HMA"/>
    <property type="match status" value="1"/>
</dbReference>
<evidence type="ECO:0000259" key="1">
    <source>
        <dbReference type="PROSITE" id="PS50846"/>
    </source>
</evidence>
<dbReference type="PROSITE" id="PS50846">
    <property type="entry name" value="HMA_2"/>
    <property type="match status" value="1"/>
</dbReference>
<dbReference type="InterPro" id="IPR006121">
    <property type="entry name" value="HMA_dom"/>
</dbReference>
<accession>A0AAJ5WQ67</accession>
<dbReference type="Pfam" id="PF00403">
    <property type="entry name" value="HMA"/>
    <property type="match status" value="1"/>
</dbReference>
<evidence type="ECO:0000313" key="3">
    <source>
        <dbReference type="Proteomes" id="UP001220610"/>
    </source>
</evidence>
<dbReference type="AlphaFoldDB" id="A0AAJ5WQ67"/>
<feature type="domain" description="HMA" evidence="1">
    <location>
        <begin position="27"/>
        <end position="93"/>
    </location>
</feature>
<name>A0AAJ5WQ67_9BACT</name>
<protein>
    <submittedName>
        <fullName evidence="2">Cation transporter</fullName>
    </submittedName>
</protein>
<dbReference type="GO" id="GO:0046872">
    <property type="term" value="F:metal ion binding"/>
    <property type="evidence" value="ECO:0007669"/>
    <property type="project" value="InterPro"/>
</dbReference>